<keyword evidence="2" id="KW-1185">Reference proteome</keyword>
<dbReference type="RefSeq" id="WP_345691322.1">
    <property type="nucleotide sequence ID" value="NZ_BAABIT010000001.1"/>
</dbReference>
<proteinExistence type="predicted"/>
<gene>
    <name evidence="1" type="ORF">ACFPM3_21410</name>
</gene>
<organism evidence="1 2">
    <name type="scientific">Streptomyces coeruleoprunus</name>
    <dbReference type="NCBI Taxonomy" id="285563"/>
    <lineage>
        <taxon>Bacteria</taxon>
        <taxon>Bacillati</taxon>
        <taxon>Actinomycetota</taxon>
        <taxon>Actinomycetes</taxon>
        <taxon>Kitasatosporales</taxon>
        <taxon>Streptomycetaceae</taxon>
        <taxon>Streptomyces</taxon>
    </lineage>
</organism>
<dbReference type="Proteomes" id="UP001595829">
    <property type="component" value="Unassembled WGS sequence"/>
</dbReference>
<sequence length="118" mass="12442">MHDTTELTQAVERFADRLRAAPQSRLQRGAAAQGLGAARELALRAQRMEAPGKPPVTMPDAGVFTVADQLLVAGTDFVEAWKTASAGSRDDASRQEALRAELDEAVALVQEAAATAAL</sequence>
<name>A0ABV9XKK1_9ACTN</name>
<evidence type="ECO:0000313" key="2">
    <source>
        <dbReference type="Proteomes" id="UP001595829"/>
    </source>
</evidence>
<comment type="caution">
    <text evidence="1">The sequence shown here is derived from an EMBL/GenBank/DDBJ whole genome shotgun (WGS) entry which is preliminary data.</text>
</comment>
<dbReference type="EMBL" id="JBHSJD010000017">
    <property type="protein sequence ID" value="MFC5024688.1"/>
    <property type="molecule type" value="Genomic_DNA"/>
</dbReference>
<protein>
    <submittedName>
        <fullName evidence="1">Uncharacterized protein</fullName>
    </submittedName>
</protein>
<evidence type="ECO:0000313" key="1">
    <source>
        <dbReference type="EMBL" id="MFC5024688.1"/>
    </source>
</evidence>
<reference evidence="2" key="1">
    <citation type="journal article" date="2019" name="Int. J. Syst. Evol. Microbiol.">
        <title>The Global Catalogue of Microorganisms (GCM) 10K type strain sequencing project: providing services to taxonomists for standard genome sequencing and annotation.</title>
        <authorList>
            <consortium name="The Broad Institute Genomics Platform"/>
            <consortium name="The Broad Institute Genome Sequencing Center for Infectious Disease"/>
            <person name="Wu L."/>
            <person name="Ma J."/>
        </authorList>
    </citation>
    <scope>NUCLEOTIDE SEQUENCE [LARGE SCALE GENOMIC DNA]</scope>
    <source>
        <strain evidence="2">CGMCC 4.1648</strain>
    </source>
</reference>
<accession>A0ABV9XKK1</accession>